<dbReference type="EC" id="3.1.4.-" evidence="2"/>
<organism evidence="4 5">
    <name type="scientific">Lactovum miscens</name>
    <dbReference type="NCBI Taxonomy" id="190387"/>
    <lineage>
        <taxon>Bacteria</taxon>
        <taxon>Bacillati</taxon>
        <taxon>Bacillota</taxon>
        <taxon>Bacilli</taxon>
        <taxon>Lactobacillales</taxon>
        <taxon>Streptococcaceae</taxon>
        <taxon>Lactovum</taxon>
    </lineage>
</organism>
<gene>
    <name evidence="4" type="ORF">HNQ37_001343</name>
</gene>
<dbReference type="PANTHER" id="PTHR11124">
    <property type="entry name" value="VACUOLAR SORTING PROTEIN VPS29"/>
    <property type="match status" value="1"/>
</dbReference>
<reference evidence="4 5" key="1">
    <citation type="submission" date="2020-08" db="EMBL/GenBank/DDBJ databases">
        <title>Genomic Encyclopedia of Type Strains, Phase IV (KMG-IV): sequencing the most valuable type-strain genomes for metagenomic binning, comparative biology and taxonomic classification.</title>
        <authorList>
            <person name="Goeker M."/>
        </authorList>
    </citation>
    <scope>NUCLEOTIDE SEQUENCE [LARGE SCALE GENOMIC DNA]</scope>
    <source>
        <strain evidence="4 5">DSM 14925</strain>
    </source>
</reference>
<dbReference type="RefSeq" id="WP_183540497.1">
    <property type="nucleotide sequence ID" value="NZ_JACHHV010000025.1"/>
</dbReference>
<dbReference type="InterPro" id="IPR041802">
    <property type="entry name" value="MPP_YfcE"/>
</dbReference>
<feature type="domain" description="Calcineurin-like phosphoesterase" evidence="3">
    <location>
        <begin position="2"/>
        <end position="145"/>
    </location>
</feature>
<name>A0A841C6K6_9LACT</name>
<dbReference type="NCBIfam" id="TIGR00040">
    <property type="entry name" value="yfcE"/>
    <property type="match status" value="1"/>
</dbReference>
<evidence type="ECO:0000259" key="3">
    <source>
        <dbReference type="Pfam" id="PF12850"/>
    </source>
</evidence>
<evidence type="ECO:0000313" key="5">
    <source>
        <dbReference type="Proteomes" id="UP000562464"/>
    </source>
</evidence>
<comment type="caution">
    <text evidence="4">The sequence shown here is derived from an EMBL/GenBank/DDBJ whole genome shotgun (WGS) entry which is preliminary data.</text>
</comment>
<evidence type="ECO:0000256" key="1">
    <source>
        <dbReference type="ARBA" id="ARBA00008950"/>
    </source>
</evidence>
<dbReference type="InterPro" id="IPR000979">
    <property type="entry name" value="Phosphodiesterase_MJ0936/Vps29"/>
</dbReference>
<dbReference type="CDD" id="cd00841">
    <property type="entry name" value="MPP_YfcE"/>
    <property type="match status" value="1"/>
</dbReference>
<evidence type="ECO:0000313" key="4">
    <source>
        <dbReference type="EMBL" id="MBB5888443.1"/>
    </source>
</evidence>
<dbReference type="SUPFAM" id="SSF56300">
    <property type="entry name" value="Metallo-dependent phosphatases"/>
    <property type="match status" value="1"/>
</dbReference>
<sequence>MIIVMSDSHADRTAIEAIKSEYFGKASALIHCGDSELQASDPIWNGVTVVKGNCDYDSDYPSSVTLKIDGQNLVVTHGHLQGLTAWGEGNLYDFAREERADILCFGHIHRPVCEIRNNCLCINPGSVAKPRGEWTEKMYAVIEVVQDSIHKSFRVSYRDLQHKPISGLQLELELLK</sequence>
<comment type="cofactor">
    <cofactor evidence="2">
        <name>a divalent metal cation</name>
        <dbReference type="ChEBI" id="CHEBI:60240"/>
    </cofactor>
</comment>
<protein>
    <recommendedName>
        <fullName evidence="2">Phosphoesterase</fullName>
        <ecNumber evidence="2">3.1.4.-</ecNumber>
    </recommendedName>
</protein>
<comment type="similarity">
    <text evidence="1 2">Belongs to the metallophosphoesterase superfamily. YfcE family.</text>
</comment>
<dbReference type="Proteomes" id="UP000562464">
    <property type="component" value="Unassembled WGS sequence"/>
</dbReference>
<accession>A0A841C6K6</accession>
<dbReference type="EMBL" id="JACHHV010000025">
    <property type="protein sequence ID" value="MBB5888443.1"/>
    <property type="molecule type" value="Genomic_DNA"/>
</dbReference>
<dbReference type="InterPro" id="IPR029052">
    <property type="entry name" value="Metallo-depent_PP-like"/>
</dbReference>
<keyword evidence="5" id="KW-1185">Reference proteome</keyword>
<evidence type="ECO:0000256" key="2">
    <source>
        <dbReference type="RuleBase" id="RU362039"/>
    </source>
</evidence>
<dbReference type="AlphaFoldDB" id="A0A841C6K6"/>
<keyword evidence="2" id="KW-0479">Metal-binding</keyword>
<dbReference type="GO" id="GO:0046872">
    <property type="term" value="F:metal ion binding"/>
    <property type="evidence" value="ECO:0007669"/>
    <property type="project" value="UniProtKB-KW"/>
</dbReference>
<dbReference type="InterPro" id="IPR024654">
    <property type="entry name" value="Calcineurin-like_PHP_lpxH"/>
</dbReference>
<proteinExistence type="inferred from homology"/>
<dbReference type="Gene3D" id="3.60.21.10">
    <property type="match status" value="1"/>
</dbReference>
<dbReference type="Pfam" id="PF12850">
    <property type="entry name" value="Metallophos_2"/>
    <property type="match status" value="1"/>
</dbReference>
<dbReference type="GO" id="GO:0016787">
    <property type="term" value="F:hydrolase activity"/>
    <property type="evidence" value="ECO:0007669"/>
    <property type="project" value="UniProtKB-UniRule"/>
</dbReference>